<dbReference type="AlphaFoldDB" id="A0A561VZQ2"/>
<organism evidence="1 2">
    <name type="scientific">Micromonospora taraxaci</name>
    <dbReference type="NCBI Taxonomy" id="1316803"/>
    <lineage>
        <taxon>Bacteria</taxon>
        <taxon>Bacillati</taxon>
        <taxon>Actinomycetota</taxon>
        <taxon>Actinomycetes</taxon>
        <taxon>Micromonosporales</taxon>
        <taxon>Micromonosporaceae</taxon>
        <taxon>Micromonospora</taxon>
    </lineage>
</organism>
<reference evidence="1 2" key="1">
    <citation type="submission" date="2019-06" db="EMBL/GenBank/DDBJ databases">
        <title>Sequencing the genomes of 1000 actinobacteria strains.</title>
        <authorList>
            <person name="Klenk H.-P."/>
        </authorList>
    </citation>
    <scope>NUCLEOTIDE SEQUENCE [LARGE SCALE GENOMIC DNA]</scope>
    <source>
        <strain evidence="1 2">DSM 45885</strain>
    </source>
</reference>
<protein>
    <submittedName>
        <fullName evidence="1">Uncharacterized protein</fullName>
    </submittedName>
</protein>
<dbReference type="EMBL" id="VIWZ01000001">
    <property type="protein sequence ID" value="TWG17095.1"/>
    <property type="molecule type" value="Genomic_DNA"/>
</dbReference>
<proteinExistence type="predicted"/>
<sequence length="239" mass="26000">MIIPGYLDGYEPPFLRSPLVDGADIMSQELFWPAFLAIVGGSTSVPDAFGVDPADLEHIVDTFLDPQSWPVFSLPLPGRCHLHVIMRNVDDDGGVDYVLDPGTGDASIPLAAMEGHFRGPAFAWPEVVAAAHQPDQDHTPAERLLLLVPACADSNRPGEAVDLVAEALTALGARSDVRQVSEELLNSGRYWTPCPWVNIDDVLVGRGPHTYRRYGGELSREQLRLIADTLQPSGITEQQ</sequence>
<keyword evidence="2" id="KW-1185">Reference proteome</keyword>
<name>A0A561VZQ2_9ACTN</name>
<evidence type="ECO:0000313" key="2">
    <source>
        <dbReference type="Proteomes" id="UP000317685"/>
    </source>
</evidence>
<dbReference type="Proteomes" id="UP000317685">
    <property type="component" value="Unassembled WGS sequence"/>
</dbReference>
<evidence type="ECO:0000313" key="1">
    <source>
        <dbReference type="EMBL" id="TWG17095.1"/>
    </source>
</evidence>
<accession>A0A561VZQ2</accession>
<gene>
    <name evidence="1" type="ORF">FHU34_112436</name>
</gene>
<comment type="caution">
    <text evidence="1">The sequence shown here is derived from an EMBL/GenBank/DDBJ whole genome shotgun (WGS) entry which is preliminary data.</text>
</comment>